<dbReference type="Gene3D" id="3.90.1580.10">
    <property type="entry name" value="paralog of FGE (formylglycine-generating enzyme)"/>
    <property type="match status" value="2"/>
</dbReference>
<dbReference type="EMBL" id="CP063361">
    <property type="protein sequence ID" value="UOD28318.1"/>
    <property type="molecule type" value="Genomic_DNA"/>
</dbReference>
<dbReference type="InterPro" id="IPR030809">
    <property type="entry name" value="EgtB_signatur"/>
</dbReference>
<dbReference type="InterPro" id="IPR005532">
    <property type="entry name" value="SUMF_dom"/>
</dbReference>
<dbReference type="InterPro" id="IPR042095">
    <property type="entry name" value="SUMF_sf"/>
</dbReference>
<sequence>MNSTTASIPASFRHARGQQLAEALQDARNYTLGLFDCFAAMGYDSLARVPHIATINPPLWELGHTAWFAEWFILREAASSHPADALRHSLLTRGDDWFDSNTVPHRSRWTLDLPSAGALKTYCHEVLDRTLDKLSREAGLDEALYPYRLALAHEDMHGEAYLYTLQTLGVPVPDRLLRADALYGPSSEVAYPGGTLVQGGVQEGGFVFDNERQAHPLYVAPFRIDASLVTNAQFADFVADGGYQNRQYWSAAGSAWLMGQERSSPRYWQRDGDQWRTMRFGRLSTLAPSEPVRHVCLFEAQAYCAWAGRRLPGEAEWEYAANSGQAGFRWGQLWEWTSSAFEPYPGFVADRYREYSAPWFMTHQVLRGASFATPARFVSARFRNFFKPERDDLFCGFRTCAL</sequence>
<evidence type="ECO:0000259" key="1">
    <source>
        <dbReference type="Pfam" id="PF03781"/>
    </source>
</evidence>
<feature type="domain" description="Sulfatase-modifying factor enzyme-like" evidence="1">
    <location>
        <begin position="331"/>
        <end position="399"/>
    </location>
</feature>
<protein>
    <submittedName>
        <fullName evidence="2">Ergothioneine biosynthesis protein EgtB</fullName>
    </submittedName>
</protein>
<name>A0ABY4A0W8_9BURK</name>
<dbReference type="InterPro" id="IPR016187">
    <property type="entry name" value="CTDL_fold"/>
</dbReference>
<organism evidence="2 3">
    <name type="scientific">Massilia violaceinigra</name>
    <dbReference type="NCBI Taxonomy" id="2045208"/>
    <lineage>
        <taxon>Bacteria</taxon>
        <taxon>Pseudomonadati</taxon>
        <taxon>Pseudomonadota</taxon>
        <taxon>Betaproteobacteria</taxon>
        <taxon>Burkholderiales</taxon>
        <taxon>Oxalobacteraceae</taxon>
        <taxon>Telluria group</taxon>
        <taxon>Massilia</taxon>
    </lineage>
</organism>
<keyword evidence="3" id="KW-1185">Reference proteome</keyword>
<dbReference type="InterPro" id="IPR051043">
    <property type="entry name" value="Sulfatase_Mod_Factor_Kinase"/>
</dbReference>
<evidence type="ECO:0000313" key="3">
    <source>
        <dbReference type="Proteomes" id="UP000831532"/>
    </source>
</evidence>
<dbReference type="RefSeq" id="WP_243489491.1">
    <property type="nucleotide sequence ID" value="NZ_CP063361.1"/>
</dbReference>
<dbReference type="SUPFAM" id="SSF56436">
    <property type="entry name" value="C-type lectin-like"/>
    <property type="match status" value="1"/>
</dbReference>
<dbReference type="NCBIfam" id="NF041186">
    <property type="entry name" value="SenA"/>
    <property type="match status" value="1"/>
</dbReference>
<dbReference type="Pfam" id="PF03781">
    <property type="entry name" value="FGE-sulfatase"/>
    <property type="match status" value="2"/>
</dbReference>
<dbReference type="NCBIfam" id="TIGR04373">
    <property type="entry name" value="egtB_X_signatur"/>
    <property type="match status" value="1"/>
</dbReference>
<dbReference type="PANTHER" id="PTHR23150">
    <property type="entry name" value="SULFATASE MODIFYING FACTOR 1, 2"/>
    <property type="match status" value="1"/>
</dbReference>
<dbReference type="Proteomes" id="UP000831532">
    <property type="component" value="Chromosome"/>
</dbReference>
<dbReference type="PANTHER" id="PTHR23150:SF36">
    <property type="entry name" value="HERCYNINE OXYGENASE"/>
    <property type="match status" value="1"/>
</dbReference>
<evidence type="ECO:0000313" key="2">
    <source>
        <dbReference type="EMBL" id="UOD28318.1"/>
    </source>
</evidence>
<accession>A0ABY4A0W8</accession>
<feature type="domain" description="Sulfatase-modifying factor enzyme-like" evidence="1">
    <location>
        <begin position="187"/>
        <end position="329"/>
    </location>
</feature>
<gene>
    <name evidence="2" type="ORF">INH39_23090</name>
</gene>
<reference evidence="2 3" key="1">
    <citation type="submission" date="2020-10" db="EMBL/GenBank/DDBJ databases">
        <title>Genome analysis of Massilia species.</title>
        <authorList>
            <person name="Jung D.-H."/>
        </authorList>
    </citation>
    <scope>NUCLEOTIDE SEQUENCE [LARGE SCALE GENOMIC DNA]</scope>
    <source>
        <strain evidence="3">sipir</strain>
    </source>
</reference>
<proteinExistence type="predicted"/>